<gene>
    <name evidence="9" type="ORF">M0812_04409</name>
</gene>
<dbReference type="InterPro" id="IPR036420">
    <property type="entry name" value="BRCT_dom_sf"/>
</dbReference>
<feature type="compositionally biased region" description="Basic residues" evidence="6">
    <location>
        <begin position="133"/>
        <end position="145"/>
    </location>
</feature>
<evidence type="ECO:0000256" key="2">
    <source>
        <dbReference type="ARBA" id="ARBA00022676"/>
    </source>
</evidence>
<feature type="region of interest" description="Disordered" evidence="6">
    <location>
        <begin position="93"/>
        <end position="161"/>
    </location>
</feature>
<name>A0AAV8AKK3_9EUKA</name>
<evidence type="ECO:0000259" key="7">
    <source>
        <dbReference type="PROSITE" id="PS50172"/>
    </source>
</evidence>
<dbReference type="InterPro" id="IPR001357">
    <property type="entry name" value="BRCT_dom"/>
</dbReference>
<dbReference type="GO" id="GO:0005730">
    <property type="term" value="C:nucleolus"/>
    <property type="evidence" value="ECO:0007669"/>
    <property type="project" value="TreeGrafter"/>
</dbReference>
<dbReference type="Gene3D" id="3.40.50.10190">
    <property type="entry name" value="BRCT domain"/>
    <property type="match status" value="1"/>
</dbReference>
<comment type="catalytic activity">
    <reaction evidence="5">
        <text>NAD(+) + (ADP-D-ribosyl)n-acceptor = nicotinamide + (ADP-D-ribosyl)n+1-acceptor + H(+).</text>
        <dbReference type="EC" id="2.4.2.30"/>
    </reaction>
</comment>
<evidence type="ECO:0000313" key="9">
    <source>
        <dbReference type="EMBL" id="KAJ3452635.1"/>
    </source>
</evidence>
<reference evidence="9" key="1">
    <citation type="submission" date="2022-08" db="EMBL/GenBank/DDBJ databases">
        <title>Novel sulphate-reducing endosymbionts in the free-living metamonad Anaeramoeba.</title>
        <authorList>
            <person name="Jerlstrom-Hultqvist J."/>
            <person name="Cepicka I."/>
            <person name="Gallot-Lavallee L."/>
            <person name="Salas-Leiva D."/>
            <person name="Curtis B.A."/>
            <person name="Zahonova K."/>
            <person name="Pipaliya S."/>
            <person name="Dacks J."/>
            <person name="Roger A.J."/>
        </authorList>
    </citation>
    <scope>NUCLEOTIDE SEQUENCE</scope>
    <source>
        <strain evidence="9">Busselton2</strain>
    </source>
</reference>
<evidence type="ECO:0000256" key="5">
    <source>
        <dbReference type="ARBA" id="ARBA00033987"/>
    </source>
</evidence>
<dbReference type="Proteomes" id="UP001146793">
    <property type="component" value="Unassembled WGS sequence"/>
</dbReference>
<dbReference type="GO" id="GO:0003950">
    <property type="term" value="F:NAD+ poly-ADP-ribosyltransferase activity"/>
    <property type="evidence" value="ECO:0007669"/>
    <property type="project" value="UniProtKB-EC"/>
</dbReference>
<dbReference type="GO" id="GO:0016874">
    <property type="term" value="F:ligase activity"/>
    <property type="evidence" value="ECO:0007669"/>
    <property type="project" value="UniProtKB-KW"/>
</dbReference>
<comment type="caution">
    <text evidence="9">The sequence shown here is derived from an EMBL/GenBank/DDBJ whole genome shotgun (WGS) entry which is preliminary data.</text>
</comment>
<dbReference type="Pfam" id="PF16589">
    <property type="entry name" value="BRCT_2"/>
    <property type="match status" value="1"/>
</dbReference>
<keyword evidence="9" id="KW-0436">Ligase</keyword>
<evidence type="ECO:0000256" key="1">
    <source>
        <dbReference type="ARBA" id="ARBA00012020"/>
    </source>
</evidence>
<keyword evidence="3" id="KW-0808">Transferase</keyword>
<dbReference type="EC" id="2.4.2.30" evidence="1"/>
<dbReference type="PROSITE" id="PS51977">
    <property type="entry name" value="WGR"/>
    <property type="match status" value="1"/>
</dbReference>
<proteinExistence type="predicted"/>
<dbReference type="EMBL" id="JANTQA010000008">
    <property type="protein sequence ID" value="KAJ3452635.1"/>
    <property type="molecule type" value="Genomic_DNA"/>
</dbReference>
<dbReference type="InterPro" id="IPR036930">
    <property type="entry name" value="WGR_dom_sf"/>
</dbReference>
<dbReference type="SUPFAM" id="SSF52113">
    <property type="entry name" value="BRCT domain"/>
    <property type="match status" value="1"/>
</dbReference>
<evidence type="ECO:0000259" key="8">
    <source>
        <dbReference type="PROSITE" id="PS51977"/>
    </source>
</evidence>
<dbReference type="GO" id="GO:0006302">
    <property type="term" value="P:double-strand break repair"/>
    <property type="evidence" value="ECO:0007669"/>
    <property type="project" value="TreeGrafter"/>
</dbReference>
<keyword evidence="2" id="KW-0328">Glycosyltransferase</keyword>
<dbReference type="SMART" id="SM00292">
    <property type="entry name" value="BRCT"/>
    <property type="match status" value="1"/>
</dbReference>
<accession>A0AAV8AKK3</accession>
<feature type="domain" description="BRCT" evidence="7">
    <location>
        <begin position="1"/>
        <end position="89"/>
    </location>
</feature>
<dbReference type="Pfam" id="PF05406">
    <property type="entry name" value="WGR"/>
    <property type="match status" value="1"/>
</dbReference>
<dbReference type="AlphaFoldDB" id="A0AAV8AKK3"/>
<organism evidence="9 10">
    <name type="scientific">Anaeramoeba flamelloides</name>
    <dbReference type="NCBI Taxonomy" id="1746091"/>
    <lineage>
        <taxon>Eukaryota</taxon>
        <taxon>Metamonada</taxon>
        <taxon>Anaeramoebidae</taxon>
        <taxon>Anaeramoeba</taxon>
    </lineage>
</organism>
<sequence length="285" mass="34025">MSLFESLTFILSTTSKKLKKKITKNGGTLTNRLGAKVNYFIITEKQISKKLEKRIKIAEKYKSLKIVQQEWLQDSLKKNKICSSSKYVLSLKKEKEKEKEKQKENNQEEGDQEEEKEEKTRKRKKDQKEPEGKKRRKNAKKKQATKPKEKEKTTKKKKVGGSRVPMVSKLWKFDAENTVFSKDNIYFNSIMTKVDRRENHHFYHLQLINTIKKKEVWYAIHSHWGRMNSPGQGDNLMYETEKEGIREFKKRFRQRTGNSWDKIDNFEKKPNKYVITDFVNMDELF</sequence>
<evidence type="ECO:0000313" key="10">
    <source>
        <dbReference type="Proteomes" id="UP001146793"/>
    </source>
</evidence>
<feature type="compositionally biased region" description="Acidic residues" evidence="6">
    <location>
        <begin position="107"/>
        <end position="116"/>
    </location>
</feature>
<dbReference type="GO" id="GO:1990404">
    <property type="term" value="F:NAD+-protein mono-ADP-ribosyltransferase activity"/>
    <property type="evidence" value="ECO:0007669"/>
    <property type="project" value="TreeGrafter"/>
</dbReference>
<feature type="compositionally biased region" description="Basic and acidic residues" evidence="6">
    <location>
        <begin position="93"/>
        <end position="106"/>
    </location>
</feature>
<dbReference type="PROSITE" id="PS50172">
    <property type="entry name" value="BRCT"/>
    <property type="match status" value="1"/>
</dbReference>
<feature type="domain" description="WGR" evidence="8">
    <location>
        <begin position="176"/>
        <end position="273"/>
    </location>
</feature>
<dbReference type="GO" id="GO:0070212">
    <property type="term" value="P:protein poly-ADP-ribosylation"/>
    <property type="evidence" value="ECO:0007669"/>
    <property type="project" value="TreeGrafter"/>
</dbReference>
<dbReference type="PANTHER" id="PTHR10459:SF60">
    <property type="entry name" value="POLY [ADP-RIBOSE] POLYMERASE 2"/>
    <property type="match status" value="1"/>
</dbReference>
<keyword evidence="4" id="KW-0520">NAD</keyword>
<protein>
    <recommendedName>
        <fullName evidence="1">NAD(+) ADP-ribosyltransferase</fullName>
        <ecNumber evidence="1">2.4.2.30</ecNumber>
    </recommendedName>
</protein>
<dbReference type="InterPro" id="IPR050800">
    <property type="entry name" value="ARTD/PARP"/>
</dbReference>
<dbReference type="InterPro" id="IPR008893">
    <property type="entry name" value="WGR_domain"/>
</dbReference>
<evidence type="ECO:0000256" key="3">
    <source>
        <dbReference type="ARBA" id="ARBA00022679"/>
    </source>
</evidence>
<evidence type="ECO:0000256" key="4">
    <source>
        <dbReference type="ARBA" id="ARBA00023027"/>
    </source>
</evidence>
<evidence type="ECO:0000256" key="6">
    <source>
        <dbReference type="SAM" id="MobiDB-lite"/>
    </source>
</evidence>
<dbReference type="PANTHER" id="PTHR10459">
    <property type="entry name" value="DNA LIGASE"/>
    <property type="match status" value="1"/>
</dbReference>
<dbReference type="SUPFAM" id="SSF142921">
    <property type="entry name" value="WGR domain-like"/>
    <property type="match status" value="1"/>
</dbReference>